<protein>
    <submittedName>
        <fullName evidence="2">Uncharacterized protein</fullName>
    </submittedName>
</protein>
<dbReference type="AlphaFoldDB" id="A0A0F7ZIB1"/>
<accession>A0A0F7ZIB1</accession>
<dbReference type="OrthoDB" id="37886at2759"/>
<feature type="compositionally biased region" description="Polar residues" evidence="1">
    <location>
        <begin position="449"/>
        <end position="470"/>
    </location>
</feature>
<feature type="region of interest" description="Disordered" evidence="1">
    <location>
        <begin position="1"/>
        <end position="115"/>
    </location>
</feature>
<sequence>MAGVQPGQQLPSSFPNPTPGASWQPPATDSPASRASEAQFDGAAYNGTQSNLPPPPVRSSSATSAAQVSSRDSSLGPASGFQTTPLLSNGHISTGPSGANTARSSPQMQAQAQQAHTFATLAKTAKDPLRSPRATTASLEETPEYLALATAMSKTPPNIVRQLVRDTWELCLLGSDYHTAFLTYTAFSRASPAALDRAFKDFGTIMVDAAKRPMVEHLSKSDYDELADTILAKVSNDFLDKAMARRLETIRARELVNALARAERLGYDVQDIVEEKSVNGVEHVVPSLGQIAGLHIPPQPSTTNGYQPPAPLPMAQRQPASTPGTPPASEEQAGIVRCAKCSRPCSGPSALRYHTARTACYHTHKLDRINKDICPHCGCQFTSGTGLMYHVKSYVCGRFDSEIERTVLTMLADMYPRLSPPTMPPAGSSATTQQTPQHTTQYATPTQAFASSTPKGSVTWATPSRNTPQPSEDPYAKLAPEARRNFEAEMKQAEEKYGGLMRDAMKMPPEKREEELARLKNSYNTKQSVTRKKYGIRLRERRSKAEIEQEKLRLFGTLGGSSAASDGPALKKPRLSSSQSGSTSTGQQAQYTPVPIPAIPSSGLAGTSGLAEHTDPTTLLTPSQPRSVAHAQARAQAQAQAQASHSKGTSDDPMQIDGSSGSAGTDSDSDDNDIPAKVPGA</sequence>
<feature type="compositionally biased region" description="Polar residues" evidence="1">
    <location>
        <begin position="1"/>
        <end position="33"/>
    </location>
</feature>
<evidence type="ECO:0000313" key="2">
    <source>
        <dbReference type="EMBL" id="KJZ73571.1"/>
    </source>
</evidence>
<feature type="compositionally biased region" description="Low complexity" evidence="1">
    <location>
        <begin position="576"/>
        <end position="588"/>
    </location>
</feature>
<dbReference type="EMBL" id="KQ030534">
    <property type="protein sequence ID" value="KJZ73571.1"/>
    <property type="molecule type" value="Genomic_DNA"/>
</dbReference>
<feature type="compositionally biased region" description="Low complexity" evidence="1">
    <location>
        <begin position="430"/>
        <end position="448"/>
    </location>
</feature>
<feature type="region of interest" description="Disordered" evidence="1">
    <location>
        <begin position="419"/>
        <end position="476"/>
    </location>
</feature>
<feature type="compositionally biased region" description="Polar residues" evidence="1">
    <location>
        <begin position="616"/>
        <end position="626"/>
    </location>
</feature>
<feature type="region of interest" description="Disordered" evidence="1">
    <location>
        <begin position="297"/>
        <end position="331"/>
    </location>
</feature>
<organism evidence="2 3">
    <name type="scientific">Hirsutella minnesotensis 3608</name>
    <dbReference type="NCBI Taxonomy" id="1043627"/>
    <lineage>
        <taxon>Eukaryota</taxon>
        <taxon>Fungi</taxon>
        <taxon>Dikarya</taxon>
        <taxon>Ascomycota</taxon>
        <taxon>Pezizomycotina</taxon>
        <taxon>Sordariomycetes</taxon>
        <taxon>Hypocreomycetidae</taxon>
        <taxon>Hypocreales</taxon>
        <taxon>Ophiocordycipitaceae</taxon>
        <taxon>Hirsutella</taxon>
    </lineage>
</organism>
<gene>
    <name evidence="2" type="ORF">HIM_07127</name>
</gene>
<feature type="compositionally biased region" description="Low complexity" evidence="1">
    <location>
        <begin position="59"/>
        <end position="70"/>
    </location>
</feature>
<feature type="region of interest" description="Disordered" evidence="1">
    <location>
        <begin position="558"/>
        <end position="681"/>
    </location>
</feature>
<name>A0A0F7ZIB1_9HYPO</name>
<feature type="compositionally biased region" description="Low complexity" evidence="1">
    <location>
        <begin position="629"/>
        <end position="643"/>
    </location>
</feature>
<reference evidence="2 3" key="1">
    <citation type="journal article" date="2014" name="Genome Biol. Evol.">
        <title>Comparative genomics and transcriptomics analyses reveal divergent lifestyle features of nematode endoparasitic fungus Hirsutella minnesotensis.</title>
        <authorList>
            <person name="Lai Y."/>
            <person name="Liu K."/>
            <person name="Zhang X."/>
            <person name="Zhang X."/>
            <person name="Li K."/>
            <person name="Wang N."/>
            <person name="Shu C."/>
            <person name="Wu Y."/>
            <person name="Wang C."/>
            <person name="Bushley K.E."/>
            <person name="Xiang M."/>
            <person name="Liu X."/>
        </authorList>
    </citation>
    <scope>NUCLEOTIDE SEQUENCE [LARGE SCALE GENOMIC DNA]</scope>
    <source>
        <strain evidence="2 3">3608</strain>
    </source>
</reference>
<feature type="compositionally biased region" description="Low complexity" evidence="1">
    <location>
        <begin position="657"/>
        <end position="666"/>
    </location>
</feature>
<feature type="compositionally biased region" description="Polar residues" evidence="1">
    <location>
        <begin position="80"/>
        <end position="106"/>
    </location>
</feature>
<keyword evidence="3" id="KW-1185">Reference proteome</keyword>
<evidence type="ECO:0000256" key="1">
    <source>
        <dbReference type="SAM" id="MobiDB-lite"/>
    </source>
</evidence>
<evidence type="ECO:0000313" key="3">
    <source>
        <dbReference type="Proteomes" id="UP000054481"/>
    </source>
</evidence>
<proteinExistence type="predicted"/>
<dbReference type="Proteomes" id="UP000054481">
    <property type="component" value="Unassembled WGS sequence"/>
</dbReference>